<evidence type="ECO:0000256" key="8">
    <source>
        <dbReference type="ARBA" id="ARBA00022989"/>
    </source>
</evidence>
<organism evidence="15">
    <name type="scientific">Haptolina ericina</name>
    <dbReference type="NCBI Taxonomy" id="156174"/>
    <lineage>
        <taxon>Eukaryota</taxon>
        <taxon>Haptista</taxon>
        <taxon>Haptophyta</taxon>
        <taxon>Prymnesiophyceae</taxon>
        <taxon>Prymnesiales</taxon>
        <taxon>Prymnesiaceae</taxon>
        <taxon>Haptolina</taxon>
    </lineage>
</organism>
<feature type="coiled-coil region" evidence="12">
    <location>
        <begin position="293"/>
        <end position="320"/>
    </location>
</feature>
<feature type="domain" description="Ion transport" evidence="14">
    <location>
        <begin position="50"/>
        <end position="274"/>
    </location>
</feature>
<keyword evidence="9" id="KW-0406">Ion transport</keyword>
<dbReference type="Gene3D" id="1.20.120.350">
    <property type="entry name" value="Voltage-gated potassium channels. Chain C"/>
    <property type="match status" value="1"/>
</dbReference>
<evidence type="ECO:0000256" key="4">
    <source>
        <dbReference type="ARBA" id="ARBA00022692"/>
    </source>
</evidence>
<dbReference type="PRINTS" id="PR01491">
    <property type="entry name" value="KVCHANNEL"/>
</dbReference>
<keyword evidence="6" id="KW-0851">Voltage-gated channel</keyword>
<dbReference type="PRINTS" id="PR00169">
    <property type="entry name" value="KCHANNEL"/>
</dbReference>
<name>A0A7S3EZU5_9EUKA</name>
<dbReference type="Gene3D" id="1.10.287.70">
    <property type="match status" value="1"/>
</dbReference>
<keyword evidence="2" id="KW-0813">Transport</keyword>
<evidence type="ECO:0000259" key="14">
    <source>
        <dbReference type="Pfam" id="PF00520"/>
    </source>
</evidence>
<protein>
    <recommendedName>
        <fullName evidence="14">Ion transport domain-containing protein</fullName>
    </recommendedName>
</protein>
<dbReference type="InterPro" id="IPR027359">
    <property type="entry name" value="Volt_channel_dom_sf"/>
</dbReference>
<keyword evidence="7" id="KW-0630">Potassium</keyword>
<feature type="transmembrane region" description="Helical" evidence="13">
    <location>
        <begin position="49"/>
        <end position="71"/>
    </location>
</feature>
<dbReference type="FunFam" id="1.10.287.70:FF:000097">
    <property type="entry name" value="Potassium voltage-gated channel subfamily G member 3"/>
    <property type="match status" value="1"/>
</dbReference>
<comment type="subcellular location">
    <subcellularLocation>
        <location evidence="1">Membrane</location>
        <topology evidence="1">Multi-pass membrane protein</topology>
    </subcellularLocation>
</comment>
<evidence type="ECO:0000256" key="3">
    <source>
        <dbReference type="ARBA" id="ARBA00022538"/>
    </source>
</evidence>
<reference evidence="15" key="1">
    <citation type="submission" date="2021-01" db="EMBL/GenBank/DDBJ databases">
        <authorList>
            <person name="Corre E."/>
            <person name="Pelletier E."/>
            <person name="Niang G."/>
            <person name="Scheremetjew M."/>
            <person name="Finn R."/>
            <person name="Kale V."/>
            <person name="Holt S."/>
            <person name="Cochrane G."/>
            <person name="Meng A."/>
            <person name="Brown T."/>
            <person name="Cohen L."/>
        </authorList>
    </citation>
    <scope>NUCLEOTIDE SEQUENCE</scope>
    <source>
        <strain evidence="15">CCMP281</strain>
    </source>
</reference>
<feature type="transmembrane region" description="Helical" evidence="13">
    <location>
        <begin position="169"/>
        <end position="190"/>
    </location>
</feature>
<evidence type="ECO:0000256" key="5">
    <source>
        <dbReference type="ARBA" id="ARBA00022826"/>
    </source>
</evidence>
<evidence type="ECO:0000256" key="12">
    <source>
        <dbReference type="SAM" id="Coils"/>
    </source>
</evidence>
<keyword evidence="11" id="KW-0407">Ion channel</keyword>
<sequence>MMLGPPQGLPPPPSTPSKCVGACKRACTSVMEEVHFTLEQPSYSMTAMLISNFILTTIVFSTVVFVLSSIPSLADSVVLNRCEASAIAILTIEYLLRLLCHRGLRLQFILNPFNMIDLMAVLPWYLELLDAEHLSALRILRILRLLRLLKHSEGLQMFLSCMARSLDGLYLLSILLCLAILIFSSLLWYAEKGRWSEELQAFIRSDGAPSPFDSIPHCFWWSIVTLTTVGYGDTYPVEPMGKLVAACAMLSGILVLALPLSIIGTTFTEVYEERAARKKAYALRSAIYGVDTAATLTRLVEELEQQQQALLKTLDTAALLCTSRLDAEATPEALLAVRLCQQQLETAAKAIGGSVGSASSLLRSSDFSRALQATETAEGRTADRDADMVAAPGIGPADKDSAQAVMSVMAA</sequence>
<proteinExistence type="predicted"/>
<evidence type="ECO:0000256" key="11">
    <source>
        <dbReference type="ARBA" id="ARBA00023303"/>
    </source>
</evidence>
<dbReference type="EMBL" id="HBHX01027362">
    <property type="protein sequence ID" value="CAE0114608.1"/>
    <property type="molecule type" value="Transcribed_RNA"/>
</dbReference>
<keyword evidence="5" id="KW-0631">Potassium channel</keyword>
<feature type="transmembrane region" description="Helical" evidence="13">
    <location>
        <begin position="243"/>
        <end position="268"/>
    </location>
</feature>
<dbReference type="GO" id="GO:0001508">
    <property type="term" value="P:action potential"/>
    <property type="evidence" value="ECO:0007669"/>
    <property type="project" value="TreeGrafter"/>
</dbReference>
<keyword evidence="4 13" id="KW-0812">Transmembrane</keyword>
<evidence type="ECO:0000256" key="6">
    <source>
        <dbReference type="ARBA" id="ARBA00022882"/>
    </source>
</evidence>
<dbReference type="SUPFAM" id="SSF81324">
    <property type="entry name" value="Voltage-gated potassium channels"/>
    <property type="match status" value="1"/>
</dbReference>
<dbReference type="GO" id="GO:0008076">
    <property type="term" value="C:voltage-gated potassium channel complex"/>
    <property type="evidence" value="ECO:0007669"/>
    <property type="project" value="InterPro"/>
</dbReference>
<evidence type="ECO:0000256" key="9">
    <source>
        <dbReference type="ARBA" id="ARBA00023065"/>
    </source>
</evidence>
<gene>
    <name evidence="15" type="ORF">HERI1096_LOCUS15293</name>
</gene>
<dbReference type="InterPro" id="IPR003968">
    <property type="entry name" value="K_chnl_volt-dep_Kv"/>
</dbReference>
<evidence type="ECO:0000313" key="15">
    <source>
        <dbReference type="EMBL" id="CAE0114608.1"/>
    </source>
</evidence>
<dbReference type="PANTHER" id="PTHR11537">
    <property type="entry name" value="VOLTAGE-GATED POTASSIUM CHANNEL"/>
    <property type="match status" value="1"/>
</dbReference>
<dbReference type="GO" id="GO:0005249">
    <property type="term" value="F:voltage-gated potassium channel activity"/>
    <property type="evidence" value="ECO:0007669"/>
    <property type="project" value="InterPro"/>
</dbReference>
<keyword evidence="8 13" id="KW-1133">Transmembrane helix</keyword>
<accession>A0A7S3EZU5</accession>
<evidence type="ECO:0000256" key="7">
    <source>
        <dbReference type="ARBA" id="ARBA00022958"/>
    </source>
</evidence>
<evidence type="ECO:0000256" key="10">
    <source>
        <dbReference type="ARBA" id="ARBA00023136"/>
    </source>
</evidence>
<keyword evidence="3" id="KW-0633">Potassium transport</keyword>
<keyword evidence="12" id="KW-0175">Coiled coil</keyword>
<evidence type="ECO:0000256" key="13">
    <source>
        <dbReference type="SAM" id="Phobius"/>
    </source>
</evidence>
<dbReference type="Pfam" id="PF00520">
    <property type="entry name" value="Ion_trans"/>
    <property type="match status" value="1"/>
</dbReference>
<dbReference type="PANTHER" id="PTHR11537:SF254">
    <property type="entry name" value="POTASSIUM VOLTAGE-GATED CHANNEL PROTEIN SHAB"/>
    <property type="match status" value="1"/>
</dbReference>
<evidence type="ECO:0000256" key="1">
    <source>
        <dbReference type="ARBA" id="ARBA00004141"/>
    </source>
</evidence>
<keyword evidence="10 13" id="KW-0472">Membrane</keyword>
<evidence type="ECO:0000256" key="2">
    <source>
        <dbReference type="ARBA" id="ARBA00022448"/>
    </source>
</evidence>
<dbReference type="InterPro" id="IPR028325">
    <property type="entry name" value="VG_K_chnl"/>
</dbReference>
<dbReference type="InterPro" id="IPR005821">
    <property type="entry name" value="Ion_trans_dom"/>
</dbReference>
<dbReference type="AlphaFoldDB" id="A0A7S3EZU5"/>